<accession>A0A1G1Y682</accession>
<evidence type="ECO:0000313" key="1">
    <source>
        <dbReference type="EMBL" id="OGY47694.1"/>
    </source>
</evidence>
<evidence type="ECO:0008006" key="3">
    <source>
        <dbReference type="Google" id="ProtNLM"/>
    </source>
</evidence>
<gene>
    <name evidence="1" type="ORF">A2663_03575</name>
</gene>
<reference evidence="1 2" key="1">
    <citation type="journal article" date="2016" name="Nat. Commun.">
        <title>Thousands of microbial genomes shed light on interconnected biogeochemical processes in an aquifer system.</title>
        <authorList>
            <person name="Anantharaman K."/>
            <person name="Brown C.T."/>
            <person name="Hug L.A."/>
            <person name="Sharon I."/>
            <person name="Castelle C.J."/>
            <person name="Probst A.J."/>
            <person name="Thomas B.C."/>
            <person name="Singh A."/>
            <person name="Wilkins M.J."/>
            <person name="Karaoz U."/>
            <person name="Brodie E.L."/>
            <person name="Williams K.H."/>
            <person name="Hubbard S.S."/>
            <person name="Banfield J.F."/>
        </authorList>
    </citation>
    <scope>NUCLEOTIDE SEQUENCE [LARGE SCALE GENOMIC DNA]</scope>
</reference>
<dbReference type="EMBL" id="MHIF01000029">
    <property type="protein sequence ID" value="OGY47694.1"/>
    <property type="molecule type" value="Genomic_DNA"/>
</dbReference>
<protein>
    <recommendedName>
        <fullName evidence="3">Type II secretion system protein GspG C-terminal domain-containing protein</fullName>
    </recommendedName>
</protein>
<dbReference type="Proteomes" id="UP000178432">
    <property type="component" value="Unassembled WGS sequence"/>
</dbReference>
<organism evidence="1 2">
    <name type="scientific">Candidatus Buchananbacteria bacterium RIFCSPHIGHO2_01_FULL_46_12</name>
    <dbReference type="NCBI Taxonomy" id="1797536"/>
    <lineage>
        <taxon>Bacteria</taxon>
        <taxon>Candidatus Buchananiibacteriota</taxon>
    </lineage>
</organism>
<comment type="caution">
    <text evidence="1">The sequence shown here is derived from an EMBL/GenBank/DDBJ whole genome shotgun (WGS) entry which is preliminary data.</text>
</comment>
<sequence length="163" mass="17320">MSGRPSRRRLKFMKKIIIELLIVAGLIVVLASAIIFAVDPAKRFIEARNAERWSAANSILNGYLNYTFNHQGTEPAALVPGAYYLIGTGADAAGCAAQETSLTVNLAPALVGAYLSSMPVDPSAGSELKTYYYLTKTDNGRIAVGACLAEPVGSKTPEIKVGR</sequence>
<name>A0A1G1Y682_9BACT</name>
<evidence type="ECO:0000313" key="2">
    <source>
        <dbReference type="Proteomes" id="UP000178432"/>
    </source>
</evidence>
<dbReference type="AlphaFoldDB" id="A0A1G1Y682"/>
<proteinExistence type="predicted"/>